<comment type="subunit">
    <text evidence="3">Homododecamer. The 12 identical subunits form a hollow sphere into which the mineral iron core of up to 300 Fe(3+) can be deposited.</text>
</comment>
<dbReference type="Pfam" id="PF00210">
    <property type="entry name" value="Ferritin"/>
    <property type="match status" value="1"/>
</dbReference>
<dbReference type="Gene3D" id="1.20.1260.10">
    <property type="match status" value="1"/>
</dbReference>
<dbReference type="AlphaFoldDB" id="A0A7J3N052"/>
<comment type="subcellular location">
    <subcellularLocation>
        <location evidence="3">Cytoplasm</location>
        <location evidence="3">Nucleoid</location>
    </subcellularLocation>
</comment>
<dbReference type="InterPro" id="IPR008331">
    <property type="entry name" value="Ferritin_DPS_dom"/>
</dbReference>
<keyword evidence="3" id="KW-0560">Oxidoreductase</keyword>
<comment type="catalytic activity">
    <reaction evidence="3">
        <text>2 Fe(2+) + H2O2 + 2 H(+) = 2 Fe(3+) + 2 H2O</text>
        <dbReference type="Rhea" id="RHEA:48712"/>
        <dbReference type="ChEBI" id="CHEBI:15377"/>
        <dbReference type="ChEBI" id="CHEBI:15378"/>
        <dbReference type="ChEBI" id="CHEBI:16240"/>
        <dbReference type="ChEBI" id="CHEBI:29033"/>
        <dbReference type="ChEBI" id="CHEBI:29034"/>
    </reaction>
</comment>
<keyword evidence="1 3" id="KW-0409">Iron storage</keyword>
<comment type="function">
    <text evidence="3">Protects DNA from oxidative damage by sequestering intracellular Fe2+ ion and storing it in the form of Fe3+ oxyhydroxide mineral. One hydrogen peroxide oxidizes two Fe2+ ions, which prevents hydroxyl radical production by the Fenton reaction.</text>
</comment>
<protein>
    <recommendedName>
        <fullName evidence="3">DNA protection during starvation protein</fullName>
        <ecNumber evidence="3">1.16.-.-</ecNumber>
    </recommendedName>
</protein>
<dbReference type="PANTHER" id="PTHR30295:SF1">
    <property type="entry name" value="DNA PROTECTION DURING STARVATION PROTEIN"/>
    <property type="match status" value="1"/>
</dbReference>
<dbReference type="GO" id="GO:0004322">
    <property type="term" value="F:ferroxidase activity"/>
    <property type="evidence" value="ECO:0007669"/>
    <property type="project" value="TreeGrafter"/>
</dbReference>
<feature type="binding site" evidence="4">
    <location>
        <position position="158"/>
    </location>
    <ligand>
        <name>Fe cation</name>
        <dbReference type="ChEBI" id="CHEBI:24875"/>
    </ligand>
</feature>
<gene>
    <name evidence="6" type="ORF">ENT99_05100</name>
    <name evidence="7" type="ORF">ENU64_06685</name>
</gene>
<feature type="domain" description="Ferritin/DPS" evidence="5">
    <location>
        <begin position="32"/>
        <end position="171"/>
    </location>
</feature>
<keyword evidence="2 3" id="KW-0408">Iron</keyword>
<evidence type="ECO:0000256" key="3">
    <source>
        <dbReference type="PIRNR" id="PIRNR018063"/>
    </source>
</evidence>
<comment type="similarity">
    <text evidence="3">Belongs to the Dps family.</text>
</comment>
<evidence type="ECO:0000259" key="5">
    <source>
        <dbReference type="Pfam" id="PF00210"/>
    </source>
</evidence>
<evidence type="ECO:0000256" key="4">
    <source>
        <dbReference type="PIRSR" id="PIRSR018063-50"/>
    </source>
</evidence>
<reference evidence="7" key="1">
    <citation type="journal article" date="2020" name="mSystems">
        <title>Genome- and Community-Level Interaction Insights into Carbon Utilization and Element Cycling Functions of Hydrothermarchaeota in Hydrothermal Sediment.</title>
        <authorList>
            <person name="Zhou Z."/>
            <person name="Liu Y."/>
            <person name="Xu W."/>
            <person name="Pan J."/>
            <person name="Luo Z.H."/>
            <person name="Li M."/>
        </authorList>
    </citation>
    <scope>NUCLEOTIDE SEQUENCE [LARGE SCALE GENOMIC DNA]</scope>
    <source>
        <strain evidence="6">SpSt-629</strain>
        <strain evidence="7">SpSt-688</strain>
    </source>
</reference>
<dbReference type="InterPro" id="IPR014490">
    <property type="entry name" value="Dps-like"/>
</dbReference>
<proteinExistence type="inferred from homology"/>
<feature type="binding site" evidence="4">
    <location>
        <position position="76"/>
    </location>
    <ligand>
        <name>Fe cation</name>
        <dbReference type="ChEBI" id="CHEBI:24875"/>
    </ligand>
</feature>
<dbReference type="GO" id="GO:0008199">
    <property type="term" value="F:ferric iron binding"/>
    <property type="evidence" value="ECO:0007669"/>
    <property type="project" value="UniProtKB-UniRule"/>
</dbReference>
<evidence type="ECO:0000313" key="7">
    <source>
        <dbReference type="EMBL" id="HGT99096.1"/>
    </source>
</evidence>
<dbReference type="GO" id="GO:0020037">
    <property type="term" value="F:heme binding"/>
    <property type="evidence" value="ECO:0007669"/>
    <property type="project" value="TreeGrafter"/>
</dbReference>
<comment type="caution">
    <text evidence="7">The sequence shown here is derived from an EMBL/GenBank/DDBJ whole genome shotgun (WGS) entry which is preliminary data.</text>
</comment>
<dbReference type="EMBL" id="DTAU01000100">
    <property type="protein sequence ID" value="HFQ79064.1"/>
    <property type="molecule type" value="Genomic_DNA"/>
</dbReference>
<evidence type="ECO:0000313" key="6">
    <source>
        <dbReference type="EMBL" id="HFQ79064.1"/>
    </source>
</evidence>
<feature type="binding site" evidence="4">
    <location>
        <position position="126"/>
    </location>
    <ligand>
        <name>Fe cation</name>
        <dbReference type="ChEBI" id="CHEBI:24875"/>
    </ligand>
</feature>
<dbReference type="InterPro" id="IPR012347">
    <property type="entry name" value="Ferritin-like"/>
</dbReference>
<dbReference type="InterPro" id="IPR009078">
    <property type="entry name" value="Ferritin-like_SF"/>
</dbReference>
<keyword evidence="3" id="KW-0963">Cytoplasm</keyword>
<organism evidence="7">
    <name type="scientific">Ignisphaera aggregans</name>
    <dbReference type="NCBI Taxonomy" id="334771"/>
    <lineage>
        <taxon>Archaea</taxon>
        <taxon>Thermoproteota</taxon>
        <taxon>Thermoprotei</taxon>
        <taxon>Desulfurococcales</taxon>
        <taxon>Desulfurococcaceae</taxon>
        <taxon>Ignisphaera</taxon>
    </lineage>
</organism>
<dbReference type="SUPFAM" id="SSF47240">
    <property type="entry name" value="Ferritin-like"/>
    <property type="match status" value="1"/>
</dbReference>
<keyword evidence="3 4" id="KW-0479">Metal-binding</keyword>
<feature type="binding site" evidence="4">
    <location>
        <position position="39"/>
    </location>
    <ligand>
        <name>Fe cation</name>
        <dbReference type="ChEBI" id="CHEBI:24875"/>
    </ligand>
</feature>
<dbReference type="EC" id="1.16.-.-" evidence="3"/>
<evidence type="ECO:0000256" key="2">
    <source>
        <dbReference type="ARBA" id="ARBA00023004"/>
    </source>
</evidence>
<dbReference type="EMBL" id="DTDH01000179">
    <property type="protein sequence ID" value="HGT99096.1"/>
    <property type="molecule type" value="Genomic_DNA"/>
</dbReference>
<dbReference type="GO" id="GO:0006879">
    <property type="term" value="P:intracellular iron ion homeostasis"/>
    <property type="evidence" value="ECO:0007669"/>
    <property type="project" value="UniProtKB-KW"/>
</dbReference>
<dbReference type="GO" id="GO:0009295">
    <property type="term" value="C:nucleoid"/>
    <property type="evidence" value="ECO:0007669"/>
    <property type="project" value="UniProtKB-SubCell"/>
</dbReference>
<evidence type="ECO:0000256" key="1">
    <source>
        <dbReference type="ARBA" id="ARBA00022434"/>
    </source>
</evidence>
<name>A0A7J3N052_9CREN</name>
<accession>A0A7J3N052</accession>
<feature type="binding site" evidence="4">
    <location>
        <position position="161"/>
    </location>
    <ligand>
        <name>Fe cation</name>
        <dbReference type="ChEBI" id="CHEBI:24875"/>
    </ligand>
</feature>
<sequence>MSEPKKYRYLPEKFPTREEVKGIDLDKLVNMLLSAFADEILAWYQYYVSGYAVRGHISTEIEDVFKKIADDELNDHAKLLADRLQDFDVDPPDFRDLWHLSKCRQTELPEDPHDTDGFIIASILAERCALAHYREIFNYVFGKDPVTEEIIEDIIKDEAEHETIFRNLLSKEGLKRLEELDKK</sequence>
<dbReference type="PANTHER" id="PTHR30295">
    <property type="entry name" value="BACTERIOFERRITIN"/>
    <property type="match status" value="1"/>
</dbReference>
<dbReference type="GO" id="GO:0005829">
    <property type="term" value="C:cytosol"/>
    <property type="evidence" value="ECO:0007669"/>
    <property type="project" value="TreeGrafter"/>
</dbReference>
<dbReference type="PIRSF" id="PIRSF018063">
    <property type="entry name" value="Ferrtn_UCP018063"/>
    <property type="match status" value="1"/>
</dbReference>